<gene>
    <name evidence="3" type="ORF">UT35_C0013G0002</name>
</gene>
<evidence type="ECO:0000313" key="4">
    <source>
        <dbReference type="Proteomes" id="UP000033996"/>
    </source>
</evidence>
<dbReference type="EMBL" id="LBWL01000013">
    <property type="protein sequence ID" value="KKR08622.1"/>
    <property type="molecule type" value="Genomic_DNA"/>
</dbReference>
<protein>
    <submittedName>
        <fullName evidence="3">Uncharacterized protein</fullName>
    </submittedName>
</protein>
<accession>A0A837HPR4</accession>
<feature type="signal peptide" evidence="2">
    <location>
        <begin position="1"/>
        <end position="24"/>
    </location>
</feature>
<dbReference type="Pfam" id="PF18895">
    <property type="entry name" value="T4SS_pilin"/>
    <property type="match status" value="1"/>
</dbReference>
<feature type="transmembrane region" description="Helical" evidence="1">
    <location>
        <begin position="255"/>
        <end position="278"/>
    </location>
</feature>
<sequence>MRNVRYVSIFIALAVLIVPIFSSASQTTGGDITNFDVNPKIIKSNSTTDRNLEFKIDLAIYGKGFREYCGSVPQIKRFTVYIMEDLAGEADTKVLNPPYTIDDFNSYLYDSTPYKNTFNTKILVTSCTTPKCATRNFYAMIYCGGGYPDKMITESSRISVTQPFVSSGTYACNAGGVYACGTKADCSDTVGCSATTKAACAKVDSNLCGKSFGGGTGTGNIGTPGTTQNYQFTIPNWLKGQPSSLTDLLDIIAKWLFNLAIPVAVGLIIYAGVLLMTAGPNPANVKKGGAILKWVAIGLAIIFINKGFISLIRSVLELGNK</sequence>
<dbReference type="InterPro" id="IPR043993">
    <property type="entry name" value="T4SS_pilin"/>
</dbReference>
<dbReference type="Proteomes" id="UP000033996">
    <property type="component" value="Unassembled WGS sequence"/>
</dbReference>
<reference evidence="3 4" key="1">
    <citation type="journal article" date="2015" name="Nature">
        <title>rRNA introns, odd ribosomes, and small enigmatic genomes across a large radiation of phyla.</title>
        <authorList>
            <person name="Brown C.T."/>
            <person name="Hug L.A."/>
            <person name="Thomas B.C."/>
            <person name="Sharon I."/>
            <person name="Castelle C.J."/>
            <person name="Singh A."/>
            <person name="Wilkins M.J."/>
            <person name="Williams K.H."/>
            <person name="Banfield J.F."/>
        </authorList>
    </citation>
    <scope>NUCLEOTIDE SEQUENCE [LARGE SCALE GENOMIC DNA]</scope>
</reference>
<evidence type="ECO:0000313" key="3">
    <source>
        <dbReference type="EMBL" id="KKR08622.1"/>
    </source>
</evidence>
<name>A0A837HPR4_9BACT</name>
<evidence type="ECO:0000256" key="1">
    <source>
        <dbReference type="SAM" id="Phobius"/>
    </source>
</evidence>
<keyword evidence="2" id="KW-0732">Signal</keyword>
<proteinExistence type="predicted"/>
<feature type="transmembrane region" description="Helical" evidence="1">
    <location>
        <begin position="290"/>
        <end position="312"/>
    </location>
</feature>
<comment type="caution">
    <text evidence="3">The sequence shown here is derived from an EMBL/GenBank/DDBJ whole genome shotgun (WGS) entry which is preliminary data.</text>
</comment>
<keyword evidence="1" id="KW-0812">Transmembrane</keyword>
<keyword evidence="1" id="KW-1133">Transmembrane helix</keyword>
<organism evidence="3 4">
    <name type="scientific">Candidatus Yanofskybacteria bacterium GW2011_GWD1_39_16</name>
    <dbReference type="NCBI Taxonomy" id="1619030"/>
    <lineage>
        <taxon>Bacteria</taxon>
        <taxon>Candidatus Yanofskyibacteriota</taxon>
    </lineage>
</organism>
<evidence type="ECO:0000256" key="2">
    <source>
        <dbReference type="SAM" id="SignalP"/>
    </source>
</evidence>
<dbReference type="AlphaFoldDB" id="A0A837HPR4"/>
<keyword evidence="1" id="KW-0472">Membrane</keyword>
<feature type="chain" id="PRO_5032377272" evidence="2">
    <location>
        <begin position="25"/>
        <end position="321"/>
    </location>
</feature>